<dbReference type="Proteomes" id="UP001066276">
    <property type="component" value="Chromosome 7"/>
</dbReference>
<dbReference type="AlphaFoldDB" id="A0AAV7P623"/>
<organism evidence="1 2">
    <name type="scientific">Pleurodeles waltl</name>
    <name type="common">Iberian ribbed newt</name>
    <dbReference type="NCBI Taxonomy" id="8319"/>
    <lineage>
        <taxon>Eukaryota</taxon>
        <taxon>Metazoa</taxon>
        <taxon>Chordata</taxon>
        <taxon>Craniata</taxon>
        <taxon>Vertebrata</taxon>
        <taxon>Euteleostomi</taxon>
        <taxon>Amphibia</taxon>
        <taxon>Batrachia</taxon>
        <taxon>Caudata</taxon>
        <taxon>Salamandroidea</taxon>
        <taxon>Salamandridae</taxon>
        <taxon>Pleurodelinae</taxon>
        <taxon>Pleurodeles</taxon>
    </lineage>
</organism>
<reference evidence="1" key="1">
    <citation type="journal article" date="2022" name="bioRxiv">
        <title>Sequencing and chromosome-scale assembly of the giantPleurodeles waltlgenome.</title>
        <authorList>
            <person name="Brown T."/>
            <person name="Elewa A."/>
            <person name="Iarovenko S."/>
            <person name="Subramanian E."/>
            <person name="Araus A.J."/>
            <person name="Petzold A."/>
            <person name="Susuki M."/>
            <person name="Suzuki K.-i.T."/>
            <person name="Hayashi T."/>
            <person name="Toyoda A."/>
            <person name="Oliveira C."/>
            <person name="Osipova E."/>
            <person name="Leigh N.D."/>
            <person name="Simon A."/>
            <person name="Yun M.H."/>
        </authorList>
    </citation>
    <scope>NUCLEOTIDE SEQUENCE</scope>
    <source>
        <strain evidence="1">20211129_DDA</strain>
        <tissue evidence="1">Liver</tissue>
    </source>
</reference>
<gene>
    <name evidence="1" type="ORF">NDU88_001075</name>
</gene>
<proteinExistence type="predicted"/>
<sequence length="93" mass="10171">MGVCGAWPVTLGAVRDGGVWSVACGTWRRKRWGCVERGLWHLALGAVRDGGVWSVACGTGRRERWRVCDAWPVALGAVRDGGCVKRGLWHWAP</sequence>
<name>A0AAV7P623_PLEWA</name>
<evidence type="ECO:0000313" key="2">
    <source>
        <dbReference type="Proteomes" id="UP001066276"/>
    </source>
</evidence>
<comment type="caution">
    <text evidence="1">The sequence shown here is derived from an EMBL/GenBank/DDBJ whole genome shotgun (WGS) entry which is preliminary data.</text>
</comment>
<evidence type="ECO:0000313" key="1">
    <source>
        <dbReference type="EMBL" id="KAJ1122589.1"/>
    </source>
</evidence>
<keyword evidence="2" id="KW-1185">Reference proteome</keyword>
<dbReference type="EMBL" id="JANPWB010000011">
    <property type="protein sequence ID" value="KAJ1122589.1"/>
    <property type="molecule type" value="Genomic_DNA"/>
</dbReference>
<accession>A0AAV7P623</accession>
<protein>
    <submittedName>
        <fullName evidence="1">Uncharacterized protein</fullName>
    </submittedName>
</protein>